<dbReference type="PANTHER" id="PTHR36101">
    <property type="entry name" value="ATP SYNTHASE PROTEIN 8"/>
    <property type="match status" value="1"/>
</dbReference>
<protein>
    <recommendedName>
        <fullName evidence="3 13">ATP synthase protein 8</fullName>
    </recommendedName>
</protein>
<dbReference type="GO" id="GO:0045259">
    <property type="term" value="C:proton-transporting ATP synthase complex"/>
    <property type="evidence" value="ECO:0007669"/>
    <property type="project" value="UniProtKB-KW"/>
</dbReference>
<dbReference type="EMBL" id="KC993185">
    <property type="protein sequence ID" value="AGS44288.1"/>
    <property type="molecule type" value="Genomic_DNA"/>
</dbReference>
<evidence type="ECO:0000256" key="11">
    <source>
        <dbReference type="ARBA" id="ARBA00023136"/>
    </source>
</evidence>
<comment type="subunit">
    <text evidence="13">F-type ATPases have 2 components, CF(1) - the catalytic core - and CF(0) - the membrane proton channel.</text>
</comment>
<evidence type="ECO:0000256" key="13">
    <source>
        <dbReference type="RuleBase" id="RU368038"/>
    </source>
</evidence>
<dbReference type="GO" id="GO:0005743">
    <property type="term" value="C:mitochondrial inner membrane"/>
    <property type="evidence" value="ECO:0007669"/>
    <property type="project" value="UniProtKB-SubCell"/>
</dbReference>
<keyword evidence="10 13" id="KW-0496">Mitochondrion</keyword>
<evidence type="ECO:0000256" key="7">
    <source>
        <dbReference type="ARBA" id="ARBA00022781"/>
    </source>
</evidence>
<evidence type="ECO:0000256" key="5">
    <source>
        <dbReference type="ARBA" id="ARBA00022547"/>
    </source>
</evidence>
<evidence type="ECO:0000256" key="10">
    <source>
        <dbReference type="ARBA" id="ARBA00023128"/>
    </source>
</evidence>
<evidence type="ECO:0000256" key="8">
    <source>
        <dbReference type="ARBA" id="ARBA00022989"/>
    </source>
</evidence>
<keyword evidence="4 13" id="KW-0813">Transport</keyword>
<feature type="transmembrane region" description="Helical" evidence="13">
    <location>
        <begin position="12"/>
        <end position="32"/>
    </location>
</feature>
<dbReference type="PANTHER" id="PTHR36101:SF1">
    <property type="entry name" value="ATP SYNTHASE PROTEIN 8"/>
    <property type="match status" value="1"/>
</dbReference>
<evidence type="ECO:0000256" key="6">
    <source>
        <dbReference type="ARBA" id="ARBA00022692"/>
    </source>
</evidence>
<comment type="similarity">
    <text evidence="2 13">Belongs to the ATPase protein 8 family.</text>
</comment>
<evidence type="ECO:0000256" key="1">
    <source>
        <dbReference type="ARBA" id="ARBA00004304"/>
    </source>
</evidence>
<keyword evidence="12 13" id="KW-0066">ATP synthesis</keyword>
<evidence type="ECO:0000256" key="2">
    <source>
        <dbReference type="ARBA" id="ARBA00008892"/>
    </source>
</evidence>
<evidence type="ECO:0000256" key="4">
    <source>
        <dbReference type="ARBA" id="ARBA00022448"/>
    </source>
</evidence>
<dbReference type="Pfam" id="PF05933">
    <property type="entry name" value="Fun_ATP-synt_8"/>
    <property type="match status" value="1"/>
</dbReference>
<evidence type="ECO:0000313" key="14">
    <source>
        <dbReference type="EMBL" id="AGS44288.1"/>
    </source>
</evidence>
<sequence length="48" mass="5350">MPQLVPFYWMNLLTGGIVAITALLYVVSTIILPNILRLLVARAIIVRV</sequence>
<keyword evidence="11 13" id="KW-0472">Membrane</keyword>
<keyword evidence="9 13" id="KW-0406">Ion transport</keyword>
<keyword evidence="7 13" id="KW-0375">Hydrogen ion transport</keyword>
<evidence type="ECO:0000256" key="9">
    <source>
        <dbReference type="ARBA" id="ARBA00023065"/>
    </source>
</evidence>
<dbReference type="AlphaFoldDB" id="S5U4K5"/>
<gene>
    <name evidence="14" type="primary">atp8</name>
</gene>
<comment type="subcellular location">
    <subcellularLocation>
        <location evidence="13">Mitochondrion inner membrane</location>
        <topology evidence="13">Single-pass membrane protein</topology>
    </subcellularLocation>
    <subcellularLocation>
        <location evidence="1">Mitochondrion membrane</location>
        <topology evidence="1">Single-pass membrane protein</topology>
    </subcellularLocation>
</comment>
<dbReference type="GeneID" id="16792558"/>
<geneLocation type="mitochondrion" evidence="14"/>
<comment type="function">
    <text evidence="13">Mitochondrial membrane ATP synthase (F(1)F(0) ATP synthase or Complex V) produces ATP from ADP in the presence of a proton gradient across the membrane which is generated by electron transport complexes of the respiratory chain. F-type ATPases consist of two structural domains, F(1) - containing the extramembraneous catalytic core and F(0) - containing the membrane proton channel, linked together by a central stalk and a peripheral stalk. During catalysis, ATP synthesis in the catalytic domain of F(1) is coupled via a rotary mechanism of the central stalk subunits to proton translocation. Part of the complex F(0) domain. Minor subunit located with subunit a in the membrane.</text>
</comment>
<evidence type="ECO:0000256" key="3">
    <source>
        <dbReference type="ARBA" id="ARBA00019651"/>
    </source>
</evidence>
<reference evidence="14" key="1">
    <citation type="submission" date="2013-04" db="EMBL/GenBank/DDBJ databases">
        <authorList>
            <person name="Fricova D."/>
            <person name="Brejova B."/>
            <person name="Nosek J."/>
        </authorList>
    </citation>
    <scope>NUCLEOTIDE SEQUENCE</scope>
    <source>
        <strain evidence="14">CBS 94</strain>
    </source>
</reference>
<keyword evidence="8 13" id="KW-1133">Transmembrane helix</keyword>
<keyword evidence="6 13" id="KW-0812">Transmembrane</keyword>
<keyword evidence="5 13" id="KW-0138">CF(0)</keyword>
<proteinExistence type="inferred from homology"/>
<dbReference type="RefSeq" id="YP_008474994.1">
    <property type="nucleotide sequence ID" value="NC_022160.1"/>
</dbReference>
<dbReference type="GO" id="GO:0046933">
    <property type="term" value="F:proton-transporting ATP synthase activity, rotational mechanism"/>
    <property type="evidence" value="ECO:0007669"/>
    <property type="project" value="TreeGrafter"/>
</dbReference>
<evidence type="ECO:0000256" key="12">
    <source>
        <dbReference type="ARBA" id="ARBA00023310"/>
    </source>
</evidence>
<name>S5U4K5_CANTR</name>
<dbReference type="InterPro" id="IPR009230">
    <property type="entry name" value="ATP_synth_su8_fun"/>
</dbReference>
<organism evidence="14">
    <name type="scientific">Candida tropicalis</name>
    <name type="common">Yeast</name>
    <dbReference type="NCBI Taxonomy" id="5482"/>
    <lineage>
        <taxon>Eukaryota</taxon>
        <taxon>Fungi</taxon>
        <taxon>Dikarya</taxon>
        <taxon>Ascomycota</taxon>
        <taxon>Saccharomycotina</taxon>
        <taxon>Pichiomycetes</taxon>
        <taxon>Debaryomycetaceae</taxon>
        <taxon>Candida/Lodderomyces clade</taxon>
        <taxon>Candida</taxon>
    </lineage>
</organism>
<accession>S5U4K5</accession>